<comment type="caution">
    <text evidence="4">Lacks conserved residue(s) required for the propagation of feature annotation.</text>
</comment>
<keyword evidence="2 4" id="KW-0442">Lipid degradation</keyword>
<dbReference type="InterPro" id="IPR016035">
    <property type="entry name" value="Acyl_Trfase/lysoPLipase"/>
</dbReference>
<evidence type="ECO:0000256" key="3">
    <source>
        <dbReference type="ARBA" id="ARBA00023098"/>
    </source>
</evidence>
<dbReference type="SUPFAM" id="SSF52151">
    <property type="entry name" value="FabD/lysophospholipase-like"/>
    <property type="match status" value="1"/>
</dbReference>
<evidence type="ECO:0000313" key="7">
    <source>
        <dbReference type="Proteomes" id="UP001596087"/>
    </source>
</evidence>
<reference evidence="7" key="1">
    <citation type="journal article" date="2019" name="Int. J. Syst. Evol. Microbiol.">
        <title>The Global Catalogue of Microorganisms (GCM) 10K type strain sequencing project: providing services to taxonomists for standard genome sequencing and annotation.</title>
        <authorList>
            <consortium name="The Broad Institute Genomics Platform"/>
            <consortium name="The Broad Institute Genome Sequencing Center for Infectious Disease"/>
            <person name="Wu L."/>
            <person name="Ma J."/>
        </authorList>
    </citation>
    <scope>NUCLEOTIDE SEQUENCE [LARGE SCALE GENOMIC DNA]</scope>
    <source>
        <strain evidence="7">DFY41</strain>
    </source>
</reference>
<proteinExistence type="predicted"/>
<keyword evidence="1 4" id="KW-0378">Hydrolase</keyword>
<sequence length="301" mass="31330">MADGATAGATSGATSGAGDGVRTGLVLGGGGVTGIAWELGVLAALRAEGLDLTGADTVVGTSAGSVVGAQVTSAVDLDQWYEEQLAPPDHEIGAAFPLRTALSLGVRMVLPGDGRVRRQRIGRAARRAHPGDGSERIAVIEARLRGPDGAPLAWPDRDLRITAVDADSGSFTVFDRDSGVDLLHAVAASCAVPLVWPPVAINGRSYVDGGMRSAANADLATGCEVVVAVAPLLRSVSRHHRVRVQLERTGARHRLVIAPDRQALEAIGRNVLDPTRRTPAARAGWAQGRRLAPRVAEHWPH</sequence>
<protein>
    <submittedName>
        <fullName evidence="6">Patatin-like phospholipase family protein</fullName>
    </submittedName>
</protein>
<feature type="active site" description="Proton acceptor" evidence="4">
    <location>
        <position position="208"/>
    </location>
</feature>
<dbReference type="RefSeq" id="WP_378593133.1">
    <property type="nucleotide sequence ID" value="NZ_JBHSKD010000027.1"/>
</dbReference>
<dbReference type="PROSITE" id="PS51635">
    <property type="entry name" value="PNPLA"/>
    <property type="match status" value="1"/>
</dbReference>
<evidence type="ECO:0000256" key="1">
    <source>
        <dbReference type="ARBA" id="ARBA00022801"/>
    </source>
</evidence>
<dbReference type="PANTHER" id="PTHR14226:SF57">
    <property type="entry name" value="BLR7027 PROTEIN"/>
    <property type="match status" value="1"/>
</dbReference>
<gene>
    <name evidence="6" type="ORF">ACFPGP_21125</name>
</gene>
<dbReference type="Proteomes" id="UP001596087">
    <property type="component" value="Unassembled WGS sequence"/>
</dbReference>
<evidence type="ECO:0000256" key="2">
    <source>
        <dbReference type="ARBA" id="ARBA00022963"/>
    </source>
</evidence>
<dbReference type="EMBL" id="JBHSKD010000027">
    <property type="protein sequence ID" value="MFC5179198.1"/>
    <property type="molecule type" value="Genomic_DNA"/>
</dbReference>
<feature type="active site" description="Nucleophile" evidence="4">
    <location>
        <position position="62"/>
    </location>
</feature>
<keyword evidence="7" id="KW-1185">Reference proteome</keyword>
<feature type="domain" description="PNPLA" evidence="5">
    <location>
        <begin position="26"/>
        <end position="221"/>
    </location>
</feature>
<feature type="short sequence motif" description="GXSXG" evidence="4">
    <location>
        <begin position="60"/>
        <end position="64"/>
    </location>
</feature>
<dbReference type="InterPro" id="IPR002641">
    <property type="entry name" value="PNPLA_dom"/>
</dbReference>
<accession>A0ABW0BQE0</accession>
<comment type="caution">
    <text evidence="6">The sequence shown here is derived from an EMBL/GenBank/DDBJ whole genome shotgun (WGS) entry which is preliminary data.</text>
</comment>
<keyword evidence="3 4" id="KW-0443">Lipid metabolism</keyword>
<dbReference type="Pfam" id="PF01734">
    <property type="entry name" value="Patatin"/>
    <property type="match status" value="1"/>
</dbReference>
<dbReference type="InterPro" id="IPR050301">
    <property type="entry name" value="NTE"/>
</dbReference>
<organism evidence="6 7">
    <name type="scientific">Nocardioides taihuensis</name>
    <dbReference type="NCBI Taxonomy" id="1835606"/>
    <lineage>
        <taxon>Bacteria</taxon>
        <taxon>Bacillati</taxon>
        <taxon>Actinomycetota</taxon>
        <taxon>Actinomycetes</taxon>
        <taxon>Propionibacteriales</taxon>
        <taxon>Nocardioidaceae</taxon>
        <taxon>Nocardioides</taxon>
    </lineage>
</organism>
<dbReference type="PANTHER" id="PTHR14226">
    <property type="entry name" value="NEUROPATHY TARGET ESTERASE/SWISS CHEESE D.MELANOGASTER"/>
    <property type="match status" value="1"/>
</dbReference>
<evidence type="ECO:0000259" key="5">
    <source>
        <dbReference type="PROSITE" id="PS51635"/>
    </source>
</evidence>
<name>A0ABW0BQE0_9ACTN</name>
<evidence type="ECO:0000313" key="6">
    <source>
        <dbReference type="EMBL" id="MFC5179198.1"/>
    </source>
</evidence>
<evidence type="ECO:0000256" key="4">
    <source>
        <dbReference type="PROSITE-ProRule" id="PRU01161"/>
    </source>
</evidence>
<feature type="short sequence motif" description="DGA/G" evidence="4">
    <location>
        <begin position="208"/>
        <end position="210"/>
    </location>
</feature>
<dbReference type="Gene3D" id="3.40.1090.10">
    <property type="entry name" value="Cytosolic phospholipase A2 catalytic domain"/>
    <property type="match status" value="2"/>
</dbReference>